<comment type="subcellular location">
    <subcellularLocation>
        <location evidence="1">Nucleus</location>
    </subcellularLocation>
</comment>
<evidence type="ECO:0000256" key="1">
    <source>
        <dbReference type="ARBA" id="ARBA00004123"/>
    </source>
</evidence>
<dbReference type="Gene3D" id="4.10.280.10">
    <property type="entry name" value="Helix-loop-helix DNA-binding domain"/>
    <property type="match status" value="1"/>
</dbReference>
<proteinExistence type="predicted"/>
<dbReference type="PANTHER" id="PTHR45959:SF2">
    <property type="entry name" value="BHLH TRANSCRIPTION FACTOR"/>
    <property type="match status" value="1"/>
</dbReference>
<dbReference type="GO" id="GO:0046983">
    <property type="term" value="F:protein dimerization activity"/>
    <property type="evidence" value="ECO:0007669"/>
    <property type="project" value="InterPro"/>
</dbReference>
<dbReference type="Pfam" id="PF00010">
    <property type="entry name" value="HLH"/>
    <property type="match status" value="1"/>
</dbReference>
<dbReference type="InterPro" id="IPR052610">
    <property type="entry name" value="bHLH_transcription_regulator"/>
</dbReference>
<protein>
    <submittedName>
        <fullName evidence="7">Transcription factor bHLH18-like</fullName>
    </submittedName>
</protein>
<keyword evidence="8" id="KW-1185">Reference proteome</keyword>
<dbReference type="SUPFAM" id="SSF47459">
    <property type="entry name" value="HLH, helix-loop-helix DNA-binding domain"/>
    <property type="match status" value="1"/>
</dbReference>
<evidence type="ECO:0000256" key="5">
    <source>
        <dbReference type="SAM" id="Coils"/>
    </source>
</evidence>
<dbReference type="EMBL" id="JAAIUW010000007">
    <property type="protein sequence ID" value="KAF7822493.1"/>
    <property type="molecule type" value="Genomic_DNA"/>
</dbReference>
<evidence type="ECO:0000313" key="7">
    <source>
        <dbReference type="EMBL" id="KAF7822493.1"/>
    </source>
</evidence>
<evidence type="ECO:0000313" key="8">
    <source>
        <dbReference type="Proteomes" id="UP000634136"/>
    </source>
</evidence>
<organism evidence="7 8">
    <name type="scientific">Senna tora</name>
    <dbReference type="NCBI Taxonomy" id="362788"/>
    <lineage>
        <taxon>Eukaryota</taxon>
        <taxon>Viridiplantae</taxon>
        <taxon>Streptophyta</taxon>
        <taxon>Embryophyta</taxon>
        <taxon>Tracheophyta</taxon>
        <taxon>Spermatophyta</taxon>
        <taxon>Magnoliopsida</taxon>
        <taxon>eudicotyledons</taxon>
        <taxon>Gunneridae</taxon>
        <taxon>Pentapetalae</taxon>
        <taxon>rosids</taxon>
        <taxon>fabids</taxon>
        <taxon>Fabales</taxon>
        <taxon>Fabaceae</taxon>
        <taxon>Caesalpinioideae</taxon>
        <taxon>Cassia clade</taxon>
        <taxon>Senna</taxon>
    </lineage>
</organism>
<evidence type="ECO:0000256" key="4">
    <source>
        <dbReference type="ARBA" id="ARBA00023242"/>
    </source>
</evidence>
<dbReference type="InterPro" id="IPR011598">
    <property type="entry name" value="bHLH_dom"/>
</dbReference>
<dbReference type="InterPro" id="IPR036638">
    <property type="entry name" value="HLH_DNA-bd_sf"/>
</dbReference>
<keyword evidence="3" id="KW-0804">Transcription</keyword>
<reference evidence="7" key="1">
    <citation type="submission" date="2020-09" db="EMBL/GenBank/DDBJ databases">
        <title>Genome-Enabled Discovery of Anthraquinone Biosynthesis in Senna tora.</title>
        <authorList>
            <person name="Kang S.-H."/>
            <person name="Pandey R.P."/>
            <person name="Lee C.-M."/>
            <person name="Sim J.-S."/>
            <person name="Jeong J.-T."/>
            <person name="Choi B.-S."/>
            <person name="Jung M."/>
            <person name="Ginzburg D."/>
            <person name="Zhao K."/>
            <person name="Won S.Y."/>
            <person name="Oh T.-J."/>
            <person name="Yu Y."/>
            <person name="Kim N.-H."/>
            <person name="Lee O.R."/>
            <person name="Lee T.-H."/>
            <person name="Bashyal P."/>
            <person name="Kim T.-S."/>
            <person name="Lee W.-H."/>
            <person name="Kawkins C."/>
            <person name="Kim C.-K."/>
            <person name="Kim J.S."/>
            <person name="Ahn B.O."/>
            <person name="Rhee S.Y."/>
            <person name="Sohng J.K."/>
        </authorList>
    </citation>
    <scope>NUCLEOTIDE SEQUENCE</scope>
    <source>
        <tissue evidence="7">Leaf</tissue>
    </source>
</reference>
<comment type="caution">
    <text evidence="7">The sequence shown here is derived from an EMBL/GenBank/DDBJ whole genome shotgun (WGS) entry which is preliminary data.</text>
</comment>
<evidence type="ECO:0000256" key="3">
    <source>
        <dbReference type="ARBA" id="ARBA00023163"/>
    </source>
</evidence>
<evidence type="ECO:0000256" key="2">
    <source>
        <dbReference type="ARBA" id="ARBA00023015"/>
    </source>
</evidence>
<dbReference type="OrthoDB" id="8964853at2759"/>
<feature type="domain" description="BHLH" evidence="6">
    <location>
        <begin position="142"/>
        <end position="188"/>
    </location>
</feature>
<dbReference type="GO" id="GO:0005634">
    <property type="term" value="C:nucleus"/>
    <property type="evidence" value="ECO:0007669"/>
    <property type="project" value="UniProtKB-SubCell"/>
</dbReference>
<dbReference type="AlphaFoldDB" id="A0A834THV4"/>
<accession>A0A834THV4</accession>
<name>A0A834THV4_9FABA</name>
<keyword evidence="4" id="KW-0539">Nucleus</keyword>
<keyword evidence="5" id="KW-0175">Coiled coil</keyword>
<sequence length="308" mass="35498">MDDSLETWLHELEMDDPYKSLFPELSSMMYDSSCSSGVEVEITKKQKDSDDHELAEKLYDENYDQTNNSIVFSTVPNPKEMEPLSFQHFNNGDYSNNKDFANTNDLHFQEIKPAMNWIEFDGQLGGDTWKNKVTTLPLPHHIVVERKRRQDLNHRFLDLSKVIPGKKKASILGDAVNYMIDLQERIKKLEDKSKKKVVESVVFKHKRSSSSNDDNFSNGKSRALQEIEAKVIETEKSVLIRVHCENNVKSKAILPTLLTQIPKLHLLVLTTNVVPFGIHTDITLIAQMEADFCMKTKDIVEYLRFHLN</sequence>
<gene>
    <name evidence="7" type="ORF">G2W53_020637</name>
</gene>
<dbReference type="PANTHER" id="PTHR45959">
    <property type="entry name" value="BHLH TRANSCRIPTION FACTOR"/>
    <property type="match status" value="1"/>
</dbReference>
<feature type="coiled-coil region" evidence="5">
    <location>
        <begin position="172"/>
        <end position="199"/>
    </location>
</feature>
<dbReference type="Proteomes" id="UP000634136">
    <property type="component" value="Unassembled WGS sequence"/>
</dbReference>
<dbReference type="SMART" id="SM00353">
    <property type="entry name" value="HLH"/>
    <property type="match status" value="1"/>
</dbReference>
<keyword evidence="2" id="KW-0805">Transcription regulation</keyword>
<evidence type="ECO:0000259" key="6">
    <source>
        <dbReference type="SMART" id="SM00353"/>
    </source>
</evidence>